<name>A0ABX8QND3_9ACTN</name>
<dbReference type="RefSeq" id="WP_231333182.1">
    <property type="nucleotide sequence ID" value="NZ_CP059572.1"/>
</dbReference>
<proteinExistence type="predicted"/>
<accession>A0ABX8QND3</accession>
<evidence type="ECO:0000313" key="2">
    <source>
        <dbReference type="Proteomes" id="UP001049518"/>
    </source>
</evidence>
<protein>
    <submittedName>
        <fullName evidence="1">Uncharacterized protein</fullName>
    </submittedName>
</protein>
<reference evidence="1" key="1">
    <citation type="submission" date="2020-07" db="EMBL/GenBank/DDBJ databases">
        <authorList>
            <person name="Tarantini F.S."/>
            <person name="Hong K.W."/>
            <person name="Chan K.G."/>
        </authorList>
    </citation>
    <scope>NUCLEOTIDE SEQUENCE</scope>
    <source>
        <strain evidence="1">32-07</strain>
    </source>
</reference>
<organism evidence="1 2">
    <name type="scientific">Actinomadura graeca</name>
    <dbReference type="NCBI Taxonomy" id="2750812"/>
    <lineage>
        <taxon>Bacteria</taxon>
        <taxon>Bacillati</taxon>
        <taxon>Actinomycetota</taxon>
        <taxon>Actinomycetes</taxon>
        <taxon>Streptosporangiales</taxon>
        <taxon>Thermomonosporaceae</taxon>
        <taxon>Actinomadura</taxon>
    </lineage>
</organism>
<keyword evidence="2" id="KW-1185">Reference proteome</keyword>
<evidence type="ECO:0000313" key="1">
    <source>
        <dbReference type="EMBL" id="QXJ20131.1"/>
    </source>
</evidence>
<gene>
    <name evidence="1" type="ORF">AGRA3207_000785</name>
</gene>
<dbReference type="Proteomes" id="UP001049518">
    <property type="component" value="Chromosome"/>
</dbReference>
<sequence length="153" mass="16830">MGAREAADVLDLPAATVRRWAAREHLRVFAPGGEGLSARTVKYAEADVRALKVFLSAVRAANGGRRPGVLDVERFHVPFQMYAPMRVHDDDTPCDDHEVLIRAVAMVMTAYGEALDEAGLPRDRYLKVTTSALSIMQRLLRTLENGPVRSSGE</sequence>
<dbReference type="EMBL" id="CP059572">
    <property type="protein sequence ID" value="QXJ20131.1"/>
    <property type="molecule type" value="Genomic_DNA"/>
</dbReference>